<dbReference type="FunFam" id="3.50.30.30:FF:000012">
    <property type="entry name" value="E3 ubiquitin-protein ligase RNF13"/>
    <property type="match status" value="1"/>
</dbReference>
<dbReference type="AlphaFoldDB" id="A0A7L0U1T4"/>
<evidence type="ECO:0000256" key="7">
    <source>
        <dbReference type="ARBA" id="ARBA00022692"/>
    </source>
</evidence>
<proteinExistence type="predicted"/>
<feature type="compositionally biased region" description="Basic and acidic residues" evidence="25">
    <location>
        <begin position="375"/>
        <end position="386"/>
    </location>
</feature>
<evidence type="ECO:0000256" key="18">
    <source>
        <dbReference type="ARBA" id="ARBA00023228"/>
    </source>
</evidence>
<dbReference type="PANTHER" id="PTHR47168:SF1">
    <property type="entry name" value="OS02G0798600 PROTEIN"/>
    <property type="match status" value="1"/>
</dbReference>
<dbReference type="GO" id="GO:0061630">
    <property type="term" value="F:ubiquitin protein ligase activity"/>
    <property type="evidence" value="ECO:0007669"/>
    <property type="project" value="UniProtKB-EC"/>
</dbReference>
<evidence type="ECO:0000256" key="6">
    <source>
        <dbReference type="ARBA" id="ARBA00022679"/>
    </source>
</evidence>
<keyword evidence="6" id="KW-0808">Transferase</keyword>
<sequence>MLLSIGMLMLSATQIYTILTVQLFAFLNLLPVEADILAYNLENGTQTFDDLPARFGYRLPAEGLKGFLINSKPENACEPIAPPPLKDNSSSAFIVLIRRLECNFDIKVLNAQRAGYKAAIVHNVDSDDLISMGSNDIEILKKIDIPSVFIGETSANSLKEEFTYEKGGHVVLIPEFSLPLEYYLIPFLIIVGICLILIVIFMITKFVQDRHRARRNRLRKDQLKKIPVHKFKKGKWIILYEYDVCAICLDEYEDGDKLRILPCSHAYHCKCVDPWLTKTKKTCPVCKQKVVPSQGDSDSETDSSQEENEVSENTPLLRPLASVSTQSFGALSESHSHQNMTESSEYEEDDNDNVDSSDAENGVNEESVVVQLQPNDEREYRVANTV</sequence>
<evidence type="ECO:0000256" key="25">
    <source>
        <dbReference type="SAM" id="MobiDB-lite"/>
    </source>
</evidence>
<comment type="catalytic activity">
    <reaction evidence="1">
        <text>S-ubiquitinyl-[E2 ubiquitin-conjugating enzyme]-L-cysteine + [acceptor protein]-L-lysine = [E2 ubiquitin-conjugating enzyme]-L-cysteine + N(6)-ubiquitinyl-[acceptor protein]-L-lysine.</text>
        <dbReference type="EC" id="2.3.2.27"/>
    </reaction>
</comment>
<dbReference type="SUPFAM" id="SSF52025">
    <property type="entry name" value="PA domain"/>
    <property type="match status" value="1"/>
</dbReference>
<evidence type="ECO:0000256" key="2">
    <source>
        <dbReference type="ARBA" id="ARBA00004115"/>
    </source>
</evidence>
<evidence type="ECO:0000313" key="28">
    <source>
        <dbReference type="EMBL" id="NXL60941.1"/>
    </source>
</evidence>
<evidence type="ECO:0000256" key="11">
    <source>
        <dbReference type="ARBA" id="ARBA00022771"/>
    </source>
</evidence>
<dbReference type="GO" id="GO:0005789">
    <property type="term" value="C:endoplasmic reticulum membrane"/>
    <property type="evidence" value="ECO:0007669"/>
    <property type="project" value="UniProtKB-SubCell"/>
</dbReference>
<dbReference type="GO" id="GO:0031902">
    <property type="term" value="C:late endosome membrane"/>
    <property type="evidence" value="ECO:0007669"/>
    <property type="project" value="UniProtKB-SubCell"/>
</dbReference>
<feature type="domain" description="RING-type" evidence="27">
    <location>
        <begin position="245"/>
        <end position="287"/>
    </location>
</feature>
<gene>
    <name evidence="28" type="primary">Rnf13</name>
    <name evidence="28" type="ORF">CHOACU_R03338</name>
</gene>
<dbReference type="Pfam" id="PF13639">
    <property type="entry name" value="zf-RING_2"/>
    <property type="match status" value="1"/>
</dbReference>
<dbReference type="InterPro" id="IPR013083">
    <property type="entry name" value="Znf_RING/FYVE/PHD"/>
</dbReference>
<dbReference type="InterPro" id="IPR003137">
    <property type="entry name" value="PA_domain"/>
</dbReference>
<feature type="non-terminal residue" evidence="28">
    <location>
        <position position="386"/>
    </location>
</feature>
<dbReference type="Pfam" id="PF02225">
    <property type="entry name" value="PA"/>
    <property type="match status" value="1"/>
</dbReference>
<organism evidence="28 29">
    <name type="scientific">Chordeiles acutipennis</name>
    <name type="common">Lesser nighthawk</name>
    <name type="synonym">Caprimulgus acutipennis</name>
    <dbReference type="NCBI Taxonomy" id="118183"/>
    <lineage>
        <taxon>Eukaryota</taxon>
        <taxon>Metazoa</taxon>
        <taxon>Chordata</taxon>
        <taxon>Craniata</taxon>
        <taxon>Vertebrata</taxon>
        <taxon>Euteleostomi</taxon>
        <taxon>Archelosauria</taxon>
        <taxon>Archosauria</taxon>
        <taxon>Dinosauria</taxon>
        <taxon>Saurischia</taxon>
        <taxon>Theropoda</taxon>
        <taxon>Coelurosauria</taxon>
        <taxon>Aves</taxon>
        <taxon>Neognathae</taxon>
        <taxon>Neoaves</taxon>
        <taxon>Strisores</taxon>
        <taxon>Caprimulgiformes</taxon>
        <taxon>Caprimulgidae</taxon>
        <taxon>Chordeilinae</taxon>
        <taxon>Chordeiles</taxon>
    </lineage>
</organism>
<evidence type="ECO:0000256" key="3">
    <source>
        <dbReference type="ARBA" id="ARBA00004352"/>
    </source>
</evidence>
<dbReference type="OrthoDB" id="8062037at2759"/>
<keyword evidence="16 26" id="KW-0472">Membrane</keyword>
<reference evidence="28 29" key="1">
    <citation type="submission" date="2019-09" db="EMBL/GenBank/DDBJ databases">
        <title>Bird 10,000 Genomes (B10K) Project - Family phase.</title>
        <authorList>
            <person name="Zhang G."/>
        </authorList>
    </citation>
    <scope>NUCLEOTIDE SEQUENCE [LARGE SCALE GENOMIC DNA]</scope>
    <source>
        <strain evidence="28">B10K-DU-008-62</strain>
        <tissue evidence="28">Mixed tissue sample</tissue>
    </source>
</reference>
<dbReference type="GO" id="GO:0016874">
    <property type="term" value="F:ligase activity"/>
    <property type="evidence" value="ECO:0007669"/>
    <property type="project" value="UniProtKB-KW"/>
</dbReference>
<keyword evidence="17" id="KW-0325">Glycoprotein</keyword>
<evidence type="ECO:0000256" key="13">
    <source>
        <dbReference type="ARBA" id="ARBA00022824"/>
    </source>
</evidence>
<dbReference type="Proteomes" id="UP000568556">
    <property type="component" value="Unassembled WGS sequence"/>
</dbReference>
<dbReference type="EC" id="2.3.2.27" evidence="5"/>
<evidence type="ECO:0000256" key="9">
    <source>
        <dbReference type="ARBA" id="ARBA00022729"/>
    </source>
</evidence>
<dbReference type="CDD" id="cd16796">
    <property type="entry name" value="RING-H2_RNF13"/>
    <property type="match status" value="1"/>
</dbReference>
<dbReference type="InterPro" id="IPR001841">
    <property type="entry name" value="Znf_RING"/>
</dbReference>
<evidence type="ECO:0000256" key="14">
    <source>
        <dbReference type="ARBA" id="ARBA00022833"/>
    </source>
</evidence>
<dbReference type="CDD" id="cd02123">
    <property type="entry name" value="PA_C_RZF_like"/>
    <property type="match status" value="1"/>
</dbReference>
<evidence type="ECO:0000256" key="15">
    <source>
        <dbReference type="ARBA" id="ARBA00022989"/>
    </source>
</evidence>
<comment type="pathway">
    <text evidence="4">Protein modification; protein ubiquitination.</text>
</comment>
<dbReference type="GO" id="GO:0008270">
    <property type="term" value="F:zinc ion binding"/>
    <property type="evidence" value="ECO:0007669"/>
    <property type="project" value="UniProtKB-KW"/>
</dbReference>
<protein>
    <recommendedName>
        <fullName evidence="22">E3 ubiquitin-protein ligase RNF13</fullName>
        <ecNumber evidence="5">2.3.2.27</ecNumber>
    </recommendedName>
    <alternativeName>
        <fullName evidence="23">RING finger protein 13</fullName>
    </alternativeName>
</protein>
<evidence type="ECO:0000256" key="19">
    <source>
        <dbReference type="ARBA" id="ARBA00023242"/>
    </source>
</evidence>
<keyword evidence="28" id="KW-0436">Ligase</keyword>
<keyword evidence="11 24" id="KW-0863">Zinc-finger</keyword>
<evidence type="ECO:0000256" key="8">
    <source>
        <dbReference type="ARBA" id="ARBA00022723"/>
    </source>
</evidence>
<dbReference type="SUPFAM" id="SSF57850">
    <property type="entry name" value="RING/U-box"/>
    <property type="match status" value="1"/>
</dbReference>
<feature type="transmembrane region" description="Helical" evidence="26">
    <location>
        <begin position="182"/>
        <end position="207"/>
    </location>
</feature>
<evidence type="ECO:0000256" key="23">
    <source>
        <dbReference type="ARBA" id="ARBA00075526"/>
    </source>
</evidence>
<evidence type="ECO:0000256" key="17">
    <source>
        <dbReference type="ARBA" id="ARBA00023180"/>
    </source>
</evidence>
<dbReference type="PANTHER" id="PTHR47168">
    <property type="entry name" value="RING ZINC FINGER DOMAIN SUPERFAMILY PROTEIN-RELATED"/>
    <property type="match status" value="1"/>
</dbReference>
<dbReference type="InterPro" id="IPR046450">
    <property type="entry name" value="PA_dom_sf"/>
</dbReference>
<dbReference type="FunFam" id="3.30.40.10:FF:000099">
    <property type="entry name" value="E3 ubiquitin-protein ligase RNF167"/>
    <property type="match status" value="1"/>
</dbReference>
<feature type="non-terminal residue" evidence="28">
    <location>
        <position position="1"/>
    </location>
</feature>
<evidence type="ECO:0000256" key="20">
    <source>
        <dbReference type="ARBA" id="ARBA00037817"/>
    </source>
</evidence>
<dbReference type="GO" id="GO:0005765">
    <property type="term" value="C:lysosomal membrane"/>
    <property type="evidence" value="ECO:0007669"/>
    <property type="project" value="UniProtKB-SubCell"/>
</dbReference>
<keyword evidence="9" id="KW-0732">Signal</keyword>
<keyword evidence="18" id="KW-0458">Lysosome</keyword>
<evidence type="ECO:0000256" key="10">
    <source>
        <dbReference type="ARBA" id="ARBA00022753"/>
    </source>
</evidence>
<keyword evidence="15 26" id="KW-1133">Transmembrane helix</keyword>
<evidence type="ECO:0000256" key="24">
    <source>
        <dbReference type="PROSITE-ProRule" id="PRU00175"/>
    </source>
</evidence>
<dbReference type="SMART" id="SM00184">
    <property type="entry name" value="RING"/>
    <property type="match status" value="1"/>
</dbReference>
<keyword evidence="12" id="KW-0833">Ubl conjugation pathway</keyword>
<keyword evidence="8" id="KW-0479">Metal-binding</keyword>
<keyword evidence="29" id="KW-1185">Reference proteome</keyword>
<evidence type="ECO:0000256" key="26">
    <source>
        <dbReference type="SAM" id="Phobius"/>
    </source>
</evidence>
<dbReference type="Gene3D" id="3.50.30.30">
    <property type="match status" value="1"/>
</dbReference>
<keyword evidence="14" id="KW-0862">Zinc</keyword>
<dbReference type="EMBL" id="VXAQ01000344">
    <property type="protein sequence ID" value="NXL60941.1"/>
    <property type="molecule type" value="Genomic_DNA"/>
</dbReference>
<dbReference type="InterPro" id="IPR051653">
    <property type="entry name" value="E3_ligase_sorting_rcpt"/>
</dbReference>
<comment type="caution">
    <text evidence="28">The sequence shown here is derived from an EMBL/GenBank/DDBJ whole genome shotgun (WGS) entry which is preliminary data.</text>
</comment>
<dbReference type="PROSITE" id="PS50089">
    <property type="entry name" value="ZF_RING_2"/>
    <property type="match status" value="1"/>
</dbReference>
<dbReference type="InterPro" id="IPR044744">
    <property type="entry name" value="ZNRF4/RNF13/RNF167_PA"/>
</dbReference>
<evidence type="ECO:0000256" key="16">
    <source>
        <dbReference type="ARBA" id="ARBA00023136"/>
    </source>
</evidence>
<comment type="subcellular location">
    <subcellularLocation>
        <location evidence="2">Endoplasmic reticulum membrane</location>
        <topology evidence="2">Single-pass type I membrane protein</topology>
    </subcellularLocation>
    <subcellularLocation>
        <location evidence="20">Late endosome membrane</location>
        <topology evidence="20">Single-pass type I membrane protein</topology>
    </subcellularLocation>
    <subcellularLocation>
        <location evidence="3">Lysosome membrane</location>
        <topology evidence="3">Single-pass type I membrane protein</topology>
    </subcellularLocation>
    <subcellularLocation>
        <location evidence="21">Nucleus inner membrane</location>
        <topology evidence="21">Single-pass type I membrane protein</topology>
    </subcellularLocation>
</comment>
<keyword evidence="7 26" id="KW-0812">Transmembrane</keyword>
<evidence type="ECO:0000313" key="29">
    <source>
        <dbReference type="Proteomes" id="UP000568556"/>
    </source>
</evidence>
<dbReference type="Gene3D" id="3.30.40.10">
    <property type="entry name" value="Zinc/RING finger domain, C3HC4 (zinc finger)"/>
    <property type="match status" value="1"/>
</dbReference>
<evidence type="ECO:0000256" key="12">
    <source>
        <dbReference type="ARBA" id="ARBA00022786"/>
    </source>
</evidence>
<evidence type="ECO:0000256" key="22">
    <source>
        <dbReference type="ARBA" id="ARBA00067100"/>
    </source>
</evidence>
<evidence type="ECO:0000256" key="5">
    <source>
        <dbReference type="ARBA" id="ARBA00012483"/>
    </source>
</evidence>
<feature type="compositionally biased region" description="Acidic residues" evidence="25">
    <location>
        <begin position="297"/>
        <end position="310"/>
    </location>
</feature>
<feature type="region of interest" description="Disordered" evidence="25">
    <location>
        <begin position="290"/>
        <end position="386"/>
    </location>
</feature>
<dbReference type="GO" id="GO:0005637">
    <property type="term" value="C:nuclear inner membrane"/>
    <property type="evidence" value="ECO:0007669"/>
    <property type="project" value="UniProtKB-SubCell"/>
</dbReference>
<keyword evidence="19" id="KW-0539">Nucleus</keyword>
<keyword evidence="13" id="KW-0256">Endoplasmic reticulum</keyword>
<accession>A0A7L0U1T4</accession>
<feature type="compositionally biased region" description="Acidic residues" evidence="25">
    <location>
        <begin position="344"/>
        <end position="358"/>
    </location>
</feature>
<evidence type="ECO:0000256" key="4">
    <source>
        <dbReference type="ARBA" id="ARBA00004906"/>
    </source>
</evidence>
<evidence type="ECO:0000259" key="27">
    <source>
        <dbReference type="PROSITE" id="PS50089"/>
    </source>
</evidence>
<name>A0A7L0U1T4_CHOAC</name>
<evidence type="ECO:0000256" key="21">
    <source>
        <dbReference type="ARBA" id="ARBA00060427"/>
    </source>
</evidence>
<evidence type="ECO:0000256" key="1">
    <source>
        <dbReference type="ARBA" id="ARBA00000900"/>
    </source>
</evidence>
<keyword evidence="10" id="KW-0967">Endosome</keyword>